<feature type="transmembrane region" description="Helical" evidence="7">
    <location>
        <begin position="92"/>
        <end position="111"/>
    </location>
</feature>
<dbReference type="AlphaFoldDB" id="A0A090ITA4"/>
<organism evidence="8 9">
    <name type="scientific">Aliivibrio wodanis</name>
    <dbReference type="NCBI Taxonomy" id="80852"/>
    <lineage>
        <taxon>Bacteria</taxon>
        <taxon>Pseudomonadati</taxon>
        <taxon>Pseudomonadota</taxon>
        <taxon>Gammaproteobacteria</taxon>
        <taxon>Vibrionales</taxon>
        <taxon>Vibrionaceae</taxon>
        <taxon>Aliivibrio</taxon>
    </lineage>
</organism>
<dbReference type="GO" id="GO:0043190">
    <property type="term" value="C:ATP-binding cassette (ABC) transporter complex"/>
    <property type="evidence" value="ECO:0007669"/>
    <property type="project" value="InterPro"/>
</dbReference>
<dbReference type="Proteomes" id="UP000032427">
    <property type="component" value="Chromosome 1"/>
</dbReference>
<dbReference type="PANTHER" id="PTHR30477">
    <property type="entry name" value="ABC-TRANSPORTER METAL-BINDING PROTEIN"/>
    <property type="match status" value="1"/>
</dbReference>
<name>A0A090ITA4_9GAMM</name>
<dbReference type="STRING" id="80852.AWOD_I_1537"/>
<keyword evidence="9" id="KW-1185">Reference proteome</keyword>
<dbReference type="PANTHER" id="PTHR30477:SF19">
    <property type="entry name" value="METAL ABC TRANSPORTER PERMEASE"/>
    <property type="match status" value="1"/>
</dbReference>
<evidence type="ECO:0000256" key="4">
    <source>
        <dbReference type="ARBA" id="ARBA00022989"/>
    </source>
</evidence>
<feature type="transmembrane region" description="Helical" evidence="7">
    <location>
        <begin position="31"/>
        <end position="54"/>
    </location>
</feature>
<reference evidence="9" key="1">
    <citation type="submission" date="2014-09" db="EMBL/GenBank/DDBJ databases">
        <authorList>
            <person name="Hjerde E."/>
        </authorList>
    </citation>
    <scope>NUCLEOTIDE SEQUENCE [LARGE SCALE GENOMIC DNA]</scope>
    <source>
        <strain evidence="9">06/09/139</strain>
    </source>
</reference>
<dbReference type="InterPro" id="IPR037294">
    <property type="entry name" value="ABC_BtuC-like"/>
</dbReference>
<sequence length="254" mass="27448">MEYSWTVAPILVGLFSLCANIILGRQVLKRGVIFIDLAMAQIAALGVLIVQLSVGHADVAFSSKLLASWMLTVPAAILLSSLERKIHQHLEALIGLLYVLAACLAVLLVSHNPHGKEMISSLLNGRLLWSSLSDVVPVFCVAVILVAIQILRDNWLTGRSFYILFAIAIPPLVMSLGVYLEFACLIIPALSVVTMNNRAMWLGAIGVGMVGGVGGFYTSLIWDYPVGPCVVLSMAVAGLAYRMILSVMYKKTSY</sequence>
<evidence type="ECO:0000256" key="3">
    <source>
        <dbReference type="ARBA" id="ARBA00022692"/>
    </source>
</evidence>
<protein>
    <submittedName>
        <fullName evidence="8">ABC 3 transport family protein</fullName>
    </submittedName>
</protein>
<keyword evidence="6" id="KW-0813">Transport</keyword>
<comment type="similarity">
    <text evidence="2 6">Belongs to the ABC-3 integral membrane protein family.</text>
</comment>
<gene>
    <name evidence="8" type="ORF">AWOD_I_1537</name>
</gene>
<proteinExistence type="inferred from homology"/>
<evidence type="ECO:0000256" key="6">
    <source>
        <dbReference type="RuleBase" id="RU003943"/>
    </source>
</evidence>
<dbReference type="GeneID" id="28541096"/>
<dbReference type="Pfam" id="PF00950">
    <property type="entry name" value="ABC-3"/>
    <property type="match status" value="2"/>
</dbReference>
<dbReference type="EMBL" id="LN554846">
    <property type="protein sequence ID" value="CED71610.1"/>
    <property type="molecule type" value="Genomic_DNA"/>
</dbReference>
<dbReference type="InterPro" id="IPR001626">
    <property type="entry name" value="ABC_TroCD"/>
</dbReference>
<dbReference type="KEGG" id="awd:AWOD_I_1537"/>
<evidence type="ECO:0000313" key="8">
    <source>
        <dbReference type="EMBL" id="CED71610.1"/>
    </source>
</evidence>
<evidence type="ECO:0000256" key="2">
    <source>
        <dbReference type="ARBA" id="ARBA00008034"/>
    </source>
</evidence>
<comment type="subcellular location">
    <subcellularLocation>
        <location evidence="6">Cell membrane</location>
        <topology evidence="6">Multi-pass membrane protein</topology>
    </subcellularLocation>
    <subcellularLocation>
        <location evidence="1">Membrane</location>
        <topology evidence="1">Multi-pass membrane protein</topology>
    </subcellularLocation>
</comment>
<dbReference type="HOGENOM" id="CLU_096130_0_0_6"/>
<evidence type="ECO:0000313" key="9">
    <source>
        <dbReference type="Proteomes" id="UP000032427"/>
    </source>
</evidence>
<dbReference type="GO" id="GO:0055085">
    <property type="term" value="P:transmembrane transport"/>
    <property type="evidence" value="ECO:0007669"/>
    <property type="project" value="InterPro"/>
</dbReference>
<feature type="transmembrane region" description="Helical" evidence="7">
    <location>
        <begin position="6"/>
        <end position="24"/>
    </location>
</feature>
<feature type="transmembrane region" description="Helical" evidence="7">
    <location>
        <begin position="60"/>
        <end position="80"/>
    </location>
</feature>
<evidence type="ECO:0000256" key="5">
    <source>
        <dbReference type="ARBA" id="ARBA00023136"/>
    </source>
</evidence>
<evidence type="ECO:0000256" key="7">
    <source>
        <dbReference type="SAM" id="Phobius"/>
    </source>
</evidence>
<feature type="transmembrane region" description="Helical" evidence="7">
    <location>
        <begin position="229"/>
        <end position="249"/>
    </location>
</feature>
<feature type="transmembrane region" description="Helical" evidence="7">
    <location>
        <begin position="199"/>
        <end position="222"/>
    </location>
</feature>
<accession>A0A090ITA4</accession>
<dbReference type="GO" id="GO:0010043">
    <property type="term" value="P:response to zinc ion"/>
    <property type="evidence" value="ECO:0007669"/>
    <property type="project" value="TreeGrafter"/>
</dbReference>
<keyword evidence="3 6" id="KW-0812">Transmembrane</keyword>
<keyword evidence="4 7" id="KW-1133">Transmembrane helix</keyword>
<keyword evidence="5 7" id="KW-0472">Membrane</keyword>
<feature type="transmembrane region" description="Helical" evidence="7">
    <location>
        <begin position="163"/>
        <end position="193"/>
    </location>
</feature>
<evidence type="ECO:0000256" key="1">
    <source>
        <dbReference type="ARBA" id="ARBA00004141"/>
    </source>
</evidence>
<dbReference type="PATRIC" id="fig|80852.17.peg.1582"/>
<dbReference type="OrthoDB" id="14209at2"/>
<feature type="transmembrane region" description="Helical" evidence="7">
    <location>
        <begin position="131"/>
        <end position="151"/>
    </location>
</feature>
<dbReference type="SUPFAM" id="SSF81345">
    <property type="entry name" value="ABC transporter involved in vitamin B12 uptake, BtuC"/>
    <property type="match status" value="1"/>
</dbReference>